<gene>
    <name evidence="1" type="ORF">LCGC14_1690410</name>
</gene>
<comment type="caution">
    <text evidence="1">The sequence shown here is derived from an EMBL/GenBank/DDBJ whole genome shotgun (WGS) entry which is preliminary data.</text>
</comment>
<evidence type="ECO:0000313" key="1">
    <source>
        <dbReference type="EMBL" id="KKM15981.1"/>
    </source>
</evidence>
<reference evidence="1" key="1">
    <citation type="journal article" date="2015" name="Nature">
        <title>Complex archaea that bridge the gap between prokaryotes and eukaryotes.</title>
        <authorList>
            <person name="Spang A."/>
            <person name="Saw J.H."/>
            <person name="Jorgensen S.L."/>
            <person name="Zaremba-Niedzwiedzka K."/>
            <person name="Martijn J."/>
            <person name="Lind A.E."/>
            <person name="van Eijk R."/>
            <person name="Schleper C."/>
            <person name="Guy L."/>
            <person name="Ettema T.J."/>
        </authorList>
    </citation>
    <scope>NUCLEOTIDE SEQUENCE</scope>
</reference>
<protein>
    <submittedName>
        <fullName evidence="1">Uncharacterized protein</fullName>
    </submittedName>
</protein>
<proteinExistence type="predicted"/>
<name>A0A0F9HKW0_9ZZZZ</name>
<sequence>MQIGNYKIRKVVTGGYYPEVIRYKDIIWGYQPRKILKETTYRITKNGKLIDSFLLISRARKRVKQLIKEEEEAENATRKRQTQRR</sequence>
<organism evidence="1">
    <name type="scientific">marine sediment metagenome</name>
    <dbReference type="NCBI Taxonomy" id="412755"/>
    <lineage>
        <taxon>unclassified sequences</taxon>
        <taxon>metagenomes</taxon>
        <taxon>ecological metagenomes</taxon>
    </lineage>
</organism>
<dbReference type="AlphaFoldDB" id="A0A0F9HKW0"/>
<accession>A0A0F9HKW0</accession>
<dbReference type="EMBL" id="LAZR01014779">
    <property type="protein sequence ID" value="KKM15981.1"/>
    <property type="molecule type" value="Genomic_DNA"/>
</dbReference>